<comment type="catalytic activity">
    <reaction evidence="4 5">
        <text>tRNA(His) + L-histidine + ATP = L-histidyl-tRNA(His) + AMP + diphosphate + H(+)</text>
        <dbReference type="Rhea" id="RHEA:17313"/>
        <dbReference type="Rhea" id="RHEA-COMP:9665"/>
        <dbReference type="Rhea" id="RHEA-COMP:9689"/>
        <dbReference type="ChEBI" id="CHEBI:15378"/>
        <dbReference type="ChEBI" id="CHEBI:30616"/>
        <dbReference type="ChEBI" id="CHEBI:33019"/>
        <dbReference type="ChEBI" id="CHEBI:57595"/>
        <dbReference type="ChEBI" id="CHEBI:78442"/>
        <dbReference type="ChEBI" id="CHEBI:78527"/>
        <dbReference type="ChEBI" id="CHEBI:456215"/>
        <dbReference type="EC" id="6.1.1.21"/>
    </reaction>
</comment>
<dbReference type="GO" id="GO:0004821">
    <property type="term" value="F:histidine-tRNA ligase activity"/>
    <property type="evidence" value="ECO:0007669"/>
    <property type="project" value="UniProtKB-UniRule"/>
</dbReference>
<dbReference type="Gene3D" id="3.30.930.10">
    <property type="entry name" value="Bira Bifunctional Protein, Domain 2"/>
    <property type="match status" value="1"/>
</dbReference>
<feature type="binding site" evidence="6">
    <location>
        <position position="121"/>
    </location>
    <ligand>
        <name>L-histidine</name>
        <dbReference type="ChEBI" id="CHEBI:57595"/>
    </ligand>
</feature>
<comment type="similarity">
    <text evidence="1 5">Belongs to the class-II aminoacyl-tRNA synthetase family.</text>
</comment>
<feature type="binding site" evidence="6">
    <location>
        <begin position="90"/>
        <end position="92"/>
    </location>
    <ligand>
        <name>L-histidine</name>
        <dbReference type="ChEBI" id="CHEBI:57595"/>
    </ligand>
</feature>
<proteinExistence type="inferred from homology"/>
<dbReference type="CDD" id="cd00773">
    <property type="entry name" value="HisRS-like_core"/>
    <property type="match status" value="1"/>
</dbReference>
<dbReference type="AlphaFoldDB" id="A0A0G1T6M6"/>
<dbReference type="GO" id="GO:0005737">
    <property type="term" value="C:cytoplasm"/>
    <property type="evidence" value="ECO:0007669"/>
    <property type="project" value="UniProtKB-SubCell"/>
</dbReference>
<dbReference type="InterPro" id="IPR004516">
    <property type="entry name" value="HisRS/HisZ"/>
</dbReference>
<dbReference type="PATRIC" id="fig|1618655.3.peg.51"/>
<organism evidence="8 9">
    <name type="scientific">Candidatus Giovannonibacteria bacterium GW2011_GWB1_47_6b</name>
    <dbReference type="NCBI Taxonomy" id="1618655"/>
    <lineage>
        <taxon>Bacteria</taxon>
        <taxon>Candidatus Giovannoniibacteriota</taxon>
    </lineage>
</organism>
<dbReference type="InterPro" id="IPR045864">
    <property type="entry name" value="aa-tRNA-synth_II/BPL/LPL"/>
</dbReference>
<dbReference type="Pfam" id="PF13393">
    <property type="entry name" value="tRNA-synt_His"/>
    <property type="match status" value="1"/>
</dbReference>
<comment type="caution">
    <text evidence="8">The sequence shown here is derived from an EMBL/GenBank/DDBJ whole genome shotgun (WGS) entry which is preliminary data.</text>
</comment>
<evidence type="ECO:0000313" key="8">
    <source>
        <dbReference type="EMBL" id="KKU77402.1"/>
    </source>
</evidence>
<evidence type="ECO:0000256" key="1">
    <source>
        <dbReference type="ARBA" id="ARBA00008226"/>
    </source>
</evidence>
<dbReference type="InterPro" id="IPR006195">
    <property type="entry name" value="aa-tRNA-synth_II"/>
</dbReference>
<dbReference type="SUPFAM" id="SSF55681">
    <property type="entry name" value="Class II aaRS and biotin synthetases"/>
    <property type="match status" value="1"/>
</dbReference>
<keyword evidence="5" id="KW-0648">Protein biosynthesis</keyword>
<dbReference type="NCBIfam" id="TIGR00442">
    <property type="entry name" value="hisS"/>
    <property type="match status" value="1"/>
</dbReference>
<evidence type="ECO:0000259" key="7">
    <source>
        <dbReference type="PROSITE" id="PS50862"/>
    </source>
</evidence>
<evidence type="ECO:0000313" key="9">
    <source>
        <dbReference type="Proteomes" id="UP000034682"/>
    </source>
</evidence>
<feature type="binding site" evidence="6">
    <location>
        <position position="267"/>
    </location>
    <ligand>
        <name>L-histidine</name>
        <dbReference type="ChEBI" id="CHEBI:57595"/>
    </ligand>
</feature>
<accession>A0A0G1T6M6</accession>
<dbReference type="InterPro" id="IPR036621">
    <property type="entry name" value="Anticodon-bd_dom_sf"/>
</dbReference>
<keyword evidence="2 5" id="KW-0547">Nucleotide-binding</keyword>
<dbReference type="HAMAP" id="MF_00127">
    <property type="entry name" value="His_tRNA_synth"/>
    <property type="match status" value="1"/>
</dbReference>
<evidence type="ECO:0000256" key="4">
    <source>
        <dbReference type="ARBA" id="ARBA00047639"/>
    </source>
</evidence>
<dbReference type="SUPFAM" id="SSF52954">
    <property type="entry name" value="Class II aaRS ABD-related"/>
    <property type="match status" value="1"/>
</dbReference>
<dbReference type="EC" id="6.1.1.21" evidence="5"/>
<keyword evidence="3 5" id="KW-0030">Aminoacyl-tRNA synthetase</keyword>
<reference evidence="8 9" key="1">
    <citation type="journal article" date="2015" name="Nature">
        <title>rRNA introns, odd ribosomes, and small enigmatic genomes across a large radiation of phyla.</title>
        <authorList>
            <person name="Brown C.T."/>
            <person name="Hug L.A."/>
            <person name="Thomas B.C."/>
            <person name="Sharon I."/>
            <person name="Castelle C.J."/>
            <person name="Singh A."/>
            <person name="Wilkins M.J."/>
            <person name="Williams K.H."/>
            <person name="Banfield J.F."/>
        </authorList>
    </citation>
    <scope>NUCLEOTIDE SEQUENCE [LARGE SCALE GENOMIC DNA]</scope>
</reference>
<evidence type="ECO:0000256" key="2">
    <source>
        <dbReference type="ARBA" id="ARBA00022741"/>
    </source>
</evidence>
<dbReference type="PANTHER" id="PTHR43707">
    <property type="entry name" value="HISTIDYL-TRNA SYNTHETASE"/>
    <property type="match status" value="1"/>
</dbReference>
<dbReference type="PROSITE" id="PS50862">
    <property type="entry name" value="AA_TRNA_LIGASE_II"/>
    <property type="match status" value="1"/>
</dbReference>
<keyword evidence="5 8" id="KW-0436">Ligase</keyword>
<keyword evidence="5" id="KW-0963">Cytoplasm</keyword>
<dbReference type="PANTHER" id="PTHR43707:SF1">
    <property type="entry name" value="HISTIDINE--TRNA LIGASE, MITOCHONDRIAL-RELATED"/>
    <property type="match status" value="1"/>
</dbReference>
<feature type="domain" description="Aminoacyl-transfer RNA synthetases class-II family profile" evidence="7">
    <location>
        <begin position="32"/>
        <end position="334"/>
    </location>
</feature>
<dbReference type="InterPro" id="IPR041715">
    <property type="entry name" value="HisRS-like_core"/>
</dbReference>
<comment type="subunit">
    <text evidence="5">Homodimer.</text>
</comment>
<sequence>MASNKKVKKSIITVPKGMHDILPDGQPLWEKIRKIAKETADFYNFSRIDTPILERAELFERSLGETSDVIEKQMLVIRGKGRDSLALRPEGTAPIARAYIENGLSRLGQPLKLYYEGPMFRHEQPQAGRFRQFHQVGFEIISNDSDPIYDAQVIIASYRFLQDLKIKDLNLQLNSIGCAKCRPVFRKKLIDYYSSKEKSLCGDCRRRLRLNPLRLLDCKNGGCVALKKESPSILDTLCYDCKRHFKKVLEFLEEVKLPYTLNQFLVRGLDYYSKTVFEIFTEGSGLALAAGGRYDYLLEMLGKYAPGVGGAAGLERLVEVIKSKGVNLLGRPKPKVFLIHIGDLAKVKALSLIETLRESGLDILESLGKESLRAQLKAADKASSTLSLIFGQQEAFEQSIIIRDMKSGAQETVPLKKVVDVLKRRLR</sequence>
<protein>
    <recommendedName>
        <fullName evidence="5">Histidine--tRNA ligase</fullName>
        <ecNumber evidence="5">6.1.1.21</ecNumber>
    </recommendedName>
    <alternativeName>
        <fullName evidence="5">Histidyl-tRNA synthetase</fullName>
        <shortName evidence="5">HisRS</shortName>
    </alternativeName>
</protein>
<feature type="binding site" evidence="6">
    <location>
        <position position="135"/>
    </location>
    <ligand>
        <name>L-histidine</name>
        <dbReference type="ChEBI" id="CHEBI:57595"/>
    </ligand>
</feature>
<name>A0A0G1T6M6_9BACT</name>
<evidence type="ECO:0000256" key="5">
    <source>
        <dbReference type="HAMAP-Rule" id="MF_00127"/>
    </source>
</evidence>
<dbReference type="Gene3D" id="3.40.50.800">
    <property type="entry name" value="Anticodon-binding domain"/>
    <property type="match status" value="1"/>
</dbReference>
<dbReference type="GO" id="GO:0005524">
    <property type="term" value="F:ATP binding"/>
    <property type="evidence" value="ECO:0007669"/>
    <property type="project" value="UniProtKB-UniRule"/>
</dbReference>
<dbReference type="Pfam" id="PF03129">
    <property type="entry name" value="HGTP_anticodon"/>
    <property type="match status" value="1"/>
</dbReference>
<comment type="subcellular location">
    <subcellularLocation>
        <location evidence="5">Cytoplasm</location>
    </subcellularLocation>
</comment>
<dbReference type="InterPro" id="IPR015807">
    <property type="entry name" value="His-tRNA-ligase"/>
</dbReference>
<feature type="binding site" evidence="6">
    <location>
        <begin position="271"/>
        <end position="272"/>
    </location>
    <ligand>
        <name>L-histidine</name>
        <dbReference type="ChEBI" id="CHEBI:57595"/>
    </ligand>
</feature>
<evidence type="ECO:0000256" key="6">
    <source>
        <dbReference type="PIRSR" id="PIRSR001549-1"/>
    </source>
</evidence>
<dbReference type="EMBL" id="LCOK01000002">
    <property type="protein sequence ID" value="KKU77402.1"/>
    <property type="molecule type" value="Genomic_DNA"/>
</dbReference>
<keyword evidence="5" id="KW-0067">ATP-binding</keyword>
<dbReference type="PIRSF" id="PIRSF001549">
    <property type="entry name" value="His-tRNA_synth"/>
    <property type="match status" value="1"/>
</dbReference>
<feature type="binding site" evidence="6">
    <location>
        <position position="139"/>
    </location>
    <ligand>
        <name>L-histidine</name>
        <dbReference type="ChEBI" id="CHEBI:57595"/>
    </ligand>
</feature>
<gene>
    <name evidence="5" type="primary">hisS</name>
    <name evidence="8" type="ORF">UY02_C0002G0025</name>
</gene>
<dbReference type="Proteomes" id="UP000034682">
    <property type="component" value="Unassembled WGS sequence"/>
</dbReference>
<evidence type="ECO:0000256" key="3">
    <source>
        <dbReference type="ARBA" id="ARBA00023146"/>
    </source>
</evidence>
<dbReference type="GO" id="GO:0006427">
    <property type="term" value="P:histidyl-tRNA aminoacylation"/>
    <property type="evidence" value="ECO:0007669"/>
    <property type="project" value="UniProtKB-UniRule"/>
</dbReference>
<dbReference type="InterPro" id="IPR004154">
    <property type="entry name" value="Anticodon-bd"/>
</dbReference>